<dbReference type="InterPro" id="IPR006311">
    <property type="entry name" value="TAT_signal"/>
</dbReference>
<dbReference type="EMBL" id="JBHSWD010000001">
    <property type="protein sequence ID" value="MFC6591170.1"/>
    <property type="molecule type" value="Genomic_DNA"/>
</dbReference>
<dbReference type="SUPFAM" id="SSF56300">
    <property type="entry name" value="Metallo-dependent phosphatases"/>
    <property type="match status" value="1"/>
</dbReference>
<feature type="chain" id="PRO_5045575055" evidence="1">
    <location>
        <begin position="27"/>
        <end position="308"/>
    </location>
</feature>
<evidence type="ECO:0000259" key="2">
    <source>
        <dbReference type="Pfam" id="PF00149"/>
    </source>
</evidence>
<dbReference type="PANTHER" id="PTHR43143">
    <property type="entry name" value="METALLOPHOSPHOESTERASE, CALCINEURIN SUPERFAMILY"/>
    <property type="match status" value="1"/>
</dbReference>
<proteinExistence type="predicted"/>
<dbReference type="Pfam" id="PF00149">
    <property type="entry name" value="Metallophos"/>
    <property type="match status" value="1"/>
</dbReference>
<keyword evidence="3" id="KW-0378">Hydrolase</keyword>
<sequence length="308" mass="33625">MLSRRRLLTLVPAAAALPFLGKPAQALGYTDPSAAEQPTLTVAHLTDIHFGAELLDPRMPAGLSERGLRATLQQAQSQGAGLILQGGDLLAEAFNLPLEQVQPQLDGVLRVLREEVKVPIRHAVGNHDIWGWDKEKSRTAGNEPGWGKGLYMQALGMDRPYYSFDQAGWHFAVLDDIQPDKDGYTVKLDSDQFKWLADDLSAHSALPTVILSHAPILSVGAFFDGSFTTGNWVVPHSVMHIDAQRLKNLFKKHPQVKLALSGHTHLRDQALYGALYANGGPSQAPPGKATARKLHQVTILFDFMPVDG</sequence>
<dbReference type="Gene3D" id="3.60.21.10">
    <property type="match status" value="1"/>
</dbReference>
<keyword evidence="4" id="KW-1185">Reference proteome</keyword>
<dbReference type="InterPro" id="IPR051918">
    <property type="entry name" value="STPP_CPPED1"/>
</dbReference>
<keyword evidence="1" id="KW-0732">Signal</keyword>
<dbReference type="EC" id="3.1.-.-" evidence="3"/>
<accession>A0ABW1YCM0</accession>
<evidence type="ECO:0000313" key="3">
    <source>
        <dbReference type="EMBL" id="MFC6591170.1"/>
    </source>
</evidence>
<name>A0ABW1YCM0_9DEIO</name>
<protein>
    <submittedName>
        <fullName evidence="3">Metallophosphoesterase family protein</fullName>
        <ecNumber evidence="3">3.1.-.-</ecNumber>
    </submittedName>
</protein>
<feature type="signal peptide" evidence="1">
    <location>
        <begin position="1"/>
        <end position="26"/>
    </location>
</feature>
<dbReference type="InterPro" id="IPR004843">
    <property type="entry name" value="Calcineurin-like_PHP"/>
</dbReference>
<dbReference type="InterPro" id="IPR029052">
    <property type="entry name" value="Metallo-depent_PP-like"/>
</dbReference>
<feature type="domain" description="Calcineurin-like phosphoesterase" evidence="2">
    <location>
        <begin position="41"/>
        <end position="265"/>
    </location>
</feature>
<dbReference type="GO" id="GO:0016787">
    <property type="term" value="F:hydrolase activity"/>
    <property type="evidence" value="ECO:0007669"/>
    <property type="project" value="UniProtKB-KW"/>
</dbReference>
<organism evidence="3 4">
    <name type="scientific">Deinococcus lacus</name>
    <dbReference type="NCBI Taxonomy" id="392561"/>
    <lineage>
        <taxon>Bacteria</taxon>
        <taxon>Thermotogati</taxon>
        <taxon>Deinococcota</taxon>
        <taxon>Deinococci</taxon>
        <taxon>Deinococcales</taxon>
        <taxon>Deinococcaceae</taxon>
        <taxon>Deinococcus</taxon>
    </lineage>
</organism>
<dbReference type="Proteomes" id="UP001596297">
    <property type="component" value="Unassembled WGS sequence"/>
</dbReference>
<gene>
    <name evidence="3" type="ORF">ACFP81_03415</name>
</gene>
<dbReference type="PROSITE" id="PS51318">
    <property type="entry name" value="TAT"/>
    <property type="match status" value="1"/>
</dbReference>
<evidence type="ECO:0000256" key="1">
    <source>
        <dbReference type="SAM" id="SignalP"/>
    </source>
</evidence>
<comment type="caution">
    <text evidence="3">The sequence shown here is derived from an EMBL/GenBank/DDBJ whole genome shotgun (WGS) entry which is preliminary data.</text>
</comment>
<dbReference type="PANTHER" id="PTHR43143:SF1">
    <property type="entry name" value="SERINE_THREONINE-PROTEIN PHOSPHATASE CPPED1"/>
    <property type="match status" value="1"/>
</dbReference>
<dbReference type="RefSeq" id="WP_380082178.1">
    <property type="nucleotide sequence ID" value="NZ_JBHSWD010000001.1"/>
</dbReference>
<reference evidence="4" key="1">
    <citation type="journal article" date="2019" name="Int. J. Syst. Evol. Microbiol.">
        <title>The Global Catalogue of Microorganisms (GCM) 10K type strain sequencing project: providing services to taxonomists for standard genome sequencing and annotation.</title>
        <authorList>
            <consortium name="The Broad Institute Genomics Platform"/>
            <consortium name="The Broad Institute Genome Sequencing Center for Infectious Disease"/>
            <person name="Wu L."/>
            <person name="Ma J."/>
        </authorList>
    </citation>
    <scope>NUCLEOTIDE SEQUENCE [LARGE SCALE GENOMIC DNA]</scope>
    <source>
        <strain evidence="4">CGMCC 1.15772</strain>
    </source>
</reference>
<evidence type="ECO:0000313" key="4">
    <source>
        <dbReference type="Proteomes" id="UP001596297"/>
    </source>
</evidence>